<dbReference type="SUPFAM" id="SSF69618">
    <property type="entry name" value="HemD-like"/>
    <property type="match status" value="1"/>
</dbReference>
<evidence type="ECO:0000256" key="2">
    <source>
        <dbReference type="ARBA" id="ARBA00008133"/>
    </source>
</evidence>
<evidence type="ECO:0000313" key="12">
    <source>
        <dbReference type="Proteomes" id="UP001059934"/>
    </source>
</evidence>
<comment type="similarity">
    <text evidence="2 9">Belongs to the uroporphyrinogen-III synthase family.</text>
</comment>
<comment type="catalytic activity">
    <reaction evidence="8 9">
        <text>hydroxymethylbilane = uroporphyrinogen III + H2O</text>
        <dbReference type="Rhea" id="RHEA:18965"/>
        <dbReference type="ChEBI" id="CHEBI:15377"/>
        <dbReference type="ChEBI" id="CHEBI:57308"/>
        <dbReference type="ChEBI" id="CHEBI:57845"/>
        <dbReference type="EC" id="4.2.1.75"/>
    </reaction>
</comment>
<comment type="pathway">
    <text evidence="1 9">Porphyrin-containing compound metabolism; protoporphyrin-IX biosynthesis; coproporphyrinogen-III from 5-aminolevulinate: step 3/4.</text>
</comment>
<dbReference type="InterPro" id="IPR036108">
    <property type="entry name" value="4pyrrol_syn_uPrphyn_synt_sf"/>
</dbReference>
<keyword evidence="12" id="KW-1185">Reference proteome</keyword>
<comment type="function">
    <text evidence="6 9">Catalyzes cyclization of the linear tetrapyrrole, hydroxymethylbilane, to the macrocyclic uroporphyrinogen III.</text>
</comment>
<accession>A0ABY5TQT9</accession>
<sequence length="243" mass="26381">MAQRILVIRPSRQADQFIALLEQTGVQVCQTPVMSIEPIVDGQSIKNLILEVDNFDKAICVSGNAAELTIEWLDRYWPMQPVGIEFFAVGQQTAQILAAADIAALSPSGRQNSEALLGLAELQDLSGQRVIIFRGQGGREILGDTLVKRGARVDYCELYKRVINPEQALLARQQLSQSDCLVAHSGELLVALGDQFGELGAETAVVVPSERVAEIARELGYRNIVSAENALPESMLAAVQKAL</sequence>
<dbReference type="Pfam" id="PF02602">
    <property type="entry name" value="HEM4"/>
    <property type="match status" value="1"/>
</dbReference>
<dbReference type="EC" id="4.2.1.75" evidence="3 9"/>
<gene>
    <name evidence="11" type="ORF">NYF23_03445</name>
</gene>
<dbReference type="Proteomes" id="UP001059934">
    <property type="component" value="Chromosome"/>
</dbReference>
<dbReference type="InterPro" id="IPR003754">
    <property type="entry name" value="4pyrrol_synth_uPrphyn_synth"/>
</dbReference>
<name>A0ABY5TQT9_9GAMM</name>
<dbReference type="PANTHER" id="PTHR38042">
    <property type="entry name" value="UROPORPHYRINOGEN-III SYNTHASE, CHLOROPLASTIC"/>
    <property type="match status" value="1"/>
</dbReference>
<dbReference type="Gene3D" id="3.40.50.10090">
    <property type="match status" value="2"/>
</dbReference>
<dbReference type="EMBL" id="CP103416">
    <property type="protein sequence ID" value="UVW35674.1"/>
    <property type="molecule type" value="Genomic_DNA"/>
</dbReference>
<evidence type="ECO:0000256" key="6">
    <source>
        <dbReference type="ARBA" id="ARBA00037589"/>
    </source>
</evidence>
<protein>
    <recommendedName>
        <fullName evidence="7 9">Uroporphyrinogen-III synthase</fullName>
        <ecNumber evidence="3 9">4.2.1.75</ecNumber>
    </recommendedName>
</protein>
<evidence type="ECO:0000259" key="10">
    <source>
        <dbReference type="Pfam" id="PF02602"/>
    </source>
</evidence>
<reference evidence="11" key="1">
    <citation type="submission" date="2022-08" db="EMBL/GenBank/DDBJ databases">
        <title>Catabolic pathway analysis in culturable SAR92 clade bacteria reveals their overlooked roles in DMSP degradation in coastal seas.</title>
        <authorList>
            <person name="He X."/>
            <person name="Zhang X."/>
            <person name="Zhang Y."/>
        </authorList>
    </citation>
    <scope>NUCLEOTIDE SEQUENCE</scope>
    <source>
        <strain evidence="11">H455</strain>
    </source>
</reference>
<keyword evidence="4 9" id="KW-0456">Lyase</keyword>
<evidence type="ECO:0000256" key="7">
    <source>
        <dbReference type="ARBA" id="ARBA00040167"/>
    </source>
</evidence>
<proteinExistence type="inferred from homology"/>
<evidence type="ECO:0000256" key="5">
    <source>
        <dbReference type="ARBA" id="ARBA00023244"/>
    </source>
</evidence>
<evidence type="ECO:0000256" key="8">
    <source>
        <dbReference type="ARBA" id="ARBA00048617"/>
    </source>
</evidence>
<evidence type="ECO:0000256" key="9">
    <source>
        <dbReference type="RuleBase" id="RU366031"/>
    </source>
</evidence>
<feature type="domain" description="Tetrapyrrole biosynthesis uroporphyrinogen III synthase" evidence="10">
    <location>
        <begin position="15"/>
        <end position="236"/>
    </location>
</feature>
<evidence type="ECO:0000256" key="1">
    <source>
        <dbReference type="ARBA" id="ARBA00004772"/>
    </source>
</evidence>
<dbReference type="InterPro" id="IPR039793">
    <property type="entry name" value="UROS/Hem4"/>
</dbReference>
<evidence type="ECO:0000256" key="3">
    <source>
        <dbReference type="ARBA" id="ARBA00013109"/>
    </source>
</evidence>
<dbReference type="CDD" id="cd06578">
    <property type="entry name" value="HemD"/>
    <property type="match status" value="1"/>
</dbReference>
<keyword evidence="5 9" id="KW-0627">Porphyrin biosynthesis</keyword>
<evidence type="ECO:0000256" key="4">
    <source>
        <dbReference type="ARBA" id="ARBA00023239"/>
    </source>
</evidence>
<organism evidence="11 12">
    <name type="scientific">SAR92 clade bacterium H455</name>
    <dbReference type="NCBI Taxonomy" id="2974818"/>
    <lineage>
        <taxon>Bacteria</taxon>
        <taxon>Pseudomonadati</taxon>
        <taxon>Pseudomonadota</taxon>
        <taxon>Gammaproteobacteria</taxon>
        <taxon>Cellvibrionales</taxon>
        <taxon>Porticoccaceae</taxon>
        <taxon>SAR92 clade</taxon>
    </lineage>
</organism>
<dbReference type="PANTHER" id="PTHR38042:SF1">
    <property type="entry name" value="UROPORPHYRINOGEN-III SYNTHASE, CHLOROPLASTIC"/>
    <property type="match status" value="1"/>
</dbReference>
<evidence type="ECO:0000313" key="11">
    <source>
        <dbReference type="EMBL" id="UVW35674.1"/>
    </source>
</evidence>